<comment type="caution">
    <text evidence="2">The sequence shown here is derived from an EMBL/GenBank/DDBJ whole genome shotgun (WGS) entry which is preliminary data.</text>
</comment>
<accession>A0A434AV89</accession>
<keyword evidence="3" id="KW-1185">Reference proteome</keyword>
<dbReference type="Pfam" id="PF10091">
    <property type="entry name" value="Glycoamylase"/>
    <property type="match status" value="1"/>
</dbReference>
<dbReference type="InterPro" id="IPR019282">
    <property type="entry name" value="Glycoamylase-like_cons_dom"/>
</dbReference>
<organism evidence="2 3">
    <name type="scientific">Ancylomarina longa</name>
    <dbReference type="NCBI Taxonomy" id="2487017"/>
    <lineage>
        <taxon>Bacteria</taxon>
        <taxon>Pseudomonadati</taxon>
        <taxon>Bacteroidota</taxon>
        <taxon>Bacteroidia</taxon>
        <taxon>Marinilabiliales</taxon>
        <taxon>Marinifilaceae</taxon>
        <taxon>Ancylomarina</taxon>
    </lineage>
</organism>
<reference evidence="2 3" key="1">
    <citation type="submission" date="2018-11" db="EMBL/GenBank/DDBJ databases">
        <title>Parancylomarina longa gen. nov., sp. nov., isolated from sediments of southern Okinawa.</title>
        <authorList>
            <person name="Fu T."/>
        </authorList>
    </citation>
    <scope>NUCLEOTIDE SEQUENCE [LARGE SCALE GENOMIC DNA]</scope>
    <source>
        <strain evidence="2 3">T3-2 S1-C</strain>
    </source>
</reference>
<gene>
    <name evidence="2" type="ORF">DLK05_09330</name>
</gene>
<dbReference type="AlphaFoldDB" id="A0A434AV89"/>
<dbReference type="RefSeq" id="WP_127343711.1">
    <property type="nucleotide sequence ID" value="NZ_RJJX01000010.1"/>
</dbReference>
<dbReference type="Proteomes" id="UP000282985">
    <property type="component" value="Unassembled WGS sequence"/>
</dbReference>
<dbReference type="PIRSF" id="PIRSF028431">
    <property type="entry name" value="UCP028431"/>
    <property type="match status" value="1"/>
</dbReference>
<dbReference type="Gene3D" id="1.50.10.140">
    <property type="match status" value="1"/>
</dbReference>
<evidence type="ECO:0000313" key="3">
    <source>
        <dbReference type="Proteomes" id="UP000282985"/>
    </source>
</evidence>
<evidence type="ECO:0000313" key="2">
    <source>
        <dbReference type="EMBL" id="RUT78267.1"/>
    </source>
</evidence>
<proteinExistence type="predicted"/>
<protein>
    <submittedName>
        <fullName evidence="2">Beta-glucosidase</fullName>
    </submittedName>
</protein>
<feature type="domain" description="Glycoamylase-like" evidence="1">
    <location>
        <begin position="220"/>
        <end position="461"/>
    </location>
</feature>
<dbReference type="InterPro" id="IPR016883">
    <property type="entry name" value="UCP028431"/>
</dbReference>
<name>A0A434AV89_9BACT</name>
<dbReference type="EMBL" id="RJJX01000010">
    <property type="protein sequence ID" value="RUT78267.1"/>
    <property type="molecule type" value="Genomic_DNA"/>
</dbReference>
<dbReference type="OrthoDB" id="5937621at2"/>
<sequence length="479" mass="54772">MNNIFIILFVTLFTACSNQQINNDPPKENNNDSPVIHQGLSDEMLLDTIQYYTFQYFWEGAESNSGLARERIHLSGIYPQHDQDVVTTGGSGFGMMAILVGIHRGFISREQGLQRFEKIASFLENADRFHGAWPHWMNGKTGKVVPFGTKDNGGDLVESSFLAQALVCVQEYFKNGNQEEQNLSNRMKNLWHGIEYNWYEKDDSHVLYWHWSPNYGWEMNFPLEGYNEVLVTYIMGAASPQYTIQPESYHEGWARNGDIVKPKSKYGYTLTLQHNGNPSAGGPLFWAHYSYIGFNPSITSDRYANYWDINVAHVMMNRAYCIQNPKKYKGYGEDLWGLTASYSIKGYSAWEAGGGRQRNDLIADNTYMGYAAHSPDRDYGIISPTAALSSFPYAPEECIKVAKNIYFHYGEKAFGKYGPFDAFSVENNWFPKTYLAIDQGPIVCMIENYRSGMLWNLFMNNDEIKNGLQLLDFKVEDNK</sequence>
<evidence type="ECO:0000259" key="1">
    <source>
        <dbReference type="Pfam" id="PF10091"/>
    </source>
</evidence>